<dbReference type="EMBL" id="JAUORK010000010">
    <property type="protein sequence ID" value="MDO6672268.1"/>
    <property type="molecule type" value="Genomic_DNA"/>
</dbReference>
<dbReference type="FunFam" id="1.10.240.10:FF:000005">
    <property type="entry name" value="Tryptophan--tRNA ligase"/>
    <property type="match status" value="1"/>
</dbReference>
<evidence type="ECO:0000256" key="1">
    <source>
        <dbReference type="ARBA" id="ARBA00005594"/>
    </source>
</evidence>
<keyword evidence="4 9" id="KW-0547">Nucleotide-binding</keyword>
<dbReference type="PANTHER" id="PTHR43766:SF1">
    <property type="entry name" value="TRYPTOPHAN--TRNA LIGASE, MITOCHONDRIAL"/>
    <property type="match status" value="1"/>
</dbReference>
<proteinExistence type="inferred from homology"/>
<dbReference type="InterPro" id="IPR002305">
    <property type="entry name" value="aa-tRNA-synth_Ic"/>
</dbReference>
<evidence type="ECO:0000256" key="2">
    <source>
        <dbReference type="ARBA" id="ARBA00013161"/>
    </source>
</evidence>
<evidence type="ECO:0000256" key="6">
    <source>
        <dbReference type="ARBA" id="ARBA00022917"/>
    </source>
</evidence>
<evidence type="ECO:0000256" key="5">
    <source>
        <dbReference type="ARBA" id="ARBA00022840"/>
    </source>
</evidence>
<dbReference type="SUPFAM" id="SSF52374">
    <property type="entry name" value="Nucleotidylyl transferase"/>
    <property type="match status" value="1"/>
</dbReference>
<evidence type="ECO:0000256" key="4">
    <source>
        <dbReference type="ARBA" id="ARBA00022741"/>
    </source>
</evidence>
<organism evidence="10 11">
    <name type="scientific">Cobetia amphilecti</name>
    <dbReference type="NCBI Taxonomy" id="1055104"/>
    <lineage>
        <taxon>Bacteria</taxon>
        <taxon>Pseudomonadati</taxon>
        <taxon>Pseudomonadota</taxon>
        <taxon>Gammaproteobacteria</taxon>
        <taxon>Oceanospirillales</taxon>
        <taxon>Halomonadaceae</taxon>
        <taxon>Cobetia</taxon>
    </lineage>
</organism>
<dbReference type="Pfam" id="PF00579">
    <property type="entry name" value="tRNA-synt_1b"/>
    <property type="match status" value="1"/>
</dbReference>
<dbReference type="Gene3D" id="3.40.50.620">
    <property type="entry name" value="HUPs"/>
    <property type="match status" value="1"/>
</dbReference>
<dbReference type="GO" id="GO:0005829">
    <property type="term" value="C:cytosol"/>
    <property type="evidence" value="ECO:0007669"/>
    <property type="project" value="TreeGrafter"/>
</dbReference>
<sequence length="404" mass="45551">MSATDTSARLVSGLRPTGHLQLGHYQSVIRRWTELQYHHDAYFLVADWNALAVSGHAPHEIEQYSWAMVIDCLACGVNPKVATLFIQSWVPELTDVHMILASVTPKAWLERLPSYREMVAGLGEQQGASLAMLGAPLMQAADILALRGQVVPAGPEQRAHIEFTREVARRFNHRYGRDAGFEEQAERAIARLGKKSGRLYREWLSDYQEEGDLEAFERARGLLAETSKLNRNQQERLLGYLEGGGRRILGEPEHWQGEVEPLLGMELKTHKAAREDAIFLRSGRDDIAACVREMPTDPARVRRKDPGDPQRCPLWTLHESFTPASDRQWVEEGCRDASIGCLDCKGCLIEHVDAALTPIRERAEALEGEHGKVRTMMTEGAERARDTVRDTLDELRRVIGLTYR</sequence>
<evidence type="ECO:0000256" key="8">
    <source>
        <dbReference type="ARBA" id="ARBA00049929"/>
    </source>
</evidence>
<dbReference type="RefSeq" id="WP_303593923.1">
    <property type="nucleotide sequence ID" value="NZ_JAUORK010000010.1"/>
</dbReference>
<dbReference type="GO" id="GO:0006436">
    <property type="term" value="P:tryptophanyl-tRNA aminoacylation"/>
    <property type="evidence" value="ECO:0007669"/>
    <property type="project" value="InterPro"/>
</dbReference>
<gene>
    <name evidence="10" type="ORF">Q4535_09055</name>
</gene>
<dbReference type="PRINTS" id="PR01039">
    <property type="entry name" value="TRNASYNTHTRP"/>
</dbReference>
<keyword evidence="6 9" id="KW-0648">Protein biosynthesis</keyword>
<evidence type="ECO:0000256" key="9">
    <source>
        <dbReference type="RuleBase" id="RU363036"/>
    </source>
</evidence>
<evidence type="ECO:0000256" key="3">
    <source>
        <dbReference type="ARBA" id="ARBA00022598"/>
    </source>
</evidence>
<evidence type="ECO:0000256" key="7">
    <source>
        <dbReference type="ARBA" id="ARBA00023146"/>
    </source>
</evidence>
<keyword evidence="7 9" id="KW-0030">Aminoacyl-tRNA synthetase</keyword>
<reference evidence="10" key="1">
    <citation type="submission" date="2023-07" db="EMBL/GenBank/DDBJ databases">
        <title>Genome content predicts the carbon catabolic preferences of heterotrophic bacteria.</title>
        <authorList>
            <person name="Gralka M."/>
        </authorList>
    </citation>
    <scope>NUCLEOTIDE SEQUENCE</scope>
    <source>
        <strain evidence="10">C2R13</strain>
    </source>
</reference>
<dbReference type="GO" id="GO:0004830">
    <property type="term" value="F:tryptophan-tRNA ligase activity"/>
    <property type="evidence" value="ECO:0007669"/>
    <property type="project" value="UniProtKB-EC"/>
</dbReference>
<comment type="caution">
    <text evidence="10">The sequence shown here is derived from an EMBL/GenBank/DDBJ whole genome shotgun (WGS) entry which is preliminary data.</text>
</comment>
<dbReference type="PANTHER" id="PTHR43766">
    <property type="entry name" value="TRYPTOPHAN--TRNA LIGASE, MITOCHONDRIAL"/>
    <property type="match status" value="1"/>
</dbReference>
<evidence type="ECO:0000313" key="11">
    <source>
        <dbReference type="Proteomes" id="UP001170481"/>
    </source>
</evidence>
<keyword evidence="3 9" id="KW-0436">Ligase</keyword>
<name>A0AAP4TZ16_9GAMM</name>
<dbReference type="GO" id="GO:0005524">
    <property type="term" value="F:ATP binding"/>
    <property type="evidence" value="ECO:0007669"/>
    <property type="project" value="UniProtKB-KW"/>
</dbReference>
<dbReference type="InterPro" id="IPR014729">
    <property type="entry name" value="Rossmann-like_a/b/a_fold"/>
</dbReference>
<protein>
    <recommendedName>
        <fullName evidence="2">tryptophan--tRNA ligase</fullName>
        <ecNumber evidence="2">6.1.1.2</ecNumber>
    </recommendedName>
</protein>
<dbReference type="AlphaFoldDB" id="A0AAP4TZ16"/>
<dbReference type="Gene3D" id="1.10.240.10">
    <property type="entry name" value="Tyrosyl-Transfer RNA Synthetase"/>
    <property type="match status" value="1"/>
</dbReference>
<dbReference type="InterPro" id="IPR002306">
    <property type="entry name" value="Trp-tRNA-ligase"/>
</dbReference>
<dbReference type="Proteomes" id="UP001170481">
    <property type="component" value="Unassembled WGS sequence"/>
</dbReference>
<dbReference type="EC" id="6.1.1.2" evidence="2"/>
<comment type="catalytic activity">
    <reaction evidence="8">
        <text>tRNA(Trp) + L-tryptophan + ATP = L-tryptophyl-tRNA(Trp) + AMP + diphosphate + H(+)</text>
        <dbReference type="Rhea" id="RHEA:24080"/>
        <dbReference type="Rhea" id="RHEA-COMP:9671"/>
        <dbReference type="Rhea" id="RHEA-COMP:9705"/>
        <dbReference type="ChEBI" id="CHEBI:15378"/>
        <dbReference type="ChEBI" id="CHEBI:30616"/>
        <dbReference type="ChEBI" id="CHEBI:33019"/>
        <dbReference type="ChEBI" id="CHEBI:57912"/>
        <dbReference type="ChEBI" id="CHEBI:78442"/>
        <dbReference type="ChEBI" id="CHEBI:78535"/>
        <dbReference type="ChEBI" id="CHEBI:456215"/>
        <dbReference type="EC" id="6.1.1.2"/>
    </reaction>
</comment>
<comment type="similarity">
    <text evidence="1 9">Belongs to the class-I aminoacyl-tRNA synthetase family.</text>
</comment>
<evidence type="ECO:0000313" key="10">
    <source>
        <dbReference type="EMBL" id="MDO6672268.1"/>
    </source>
</evidence>
<keyword evidence="5 9" id="KW-0067">ATP-binding</keyword>
<dbReference type="InterPro" id="IPR050203">
    <property type="entry name" value="Trp-tRNA_synthetase"/>
</dbReference>
<accession>A0AAP4TZ16</accession>